<dbReference type="FunFam" id="3.90.79.10:FF:000042">
    <property type="entry name" value="Probable NADH pyrophosphatase"/>
    <property type="match status" value="1"/>
</dbReference>
<dbReference type="GO" id="GO:0046872">
    <property type="term" value="F:metal ion binding"/>
    <property type="evidence" value="ECO:0007669"/>
    <property type="project" value="UniProtKB-KW"/>
</dbReference>
<dbReference type="GO" id="GO:0035529">
    <property type="term" value="F:NADH pyrophosphatase activity"/>
    <property type="evidence" value="ECO:0007669"/>
    <property type="project" value="TreeGrafter"/>
</dbReference>
<dbReference type="InterPro" id="IPR020084">
    <property type="entry name" value="NUDIX_hydrolase_CS"/>
</dbReference>
<dbReference type="PANTHER" id="PTHR42904:SF6">
    <property type="entry name" value="NAD-CAPPED RNA HYDROLASE NUDT12"/>
    <property type="match status" value="1"/>
</dbReference>
<name>A0A6A6VWH3_9PEZI</name>
<dbReference type="InterPro" id="IPR050241">
    <property type="entry name" value="NAD-cap_RNA_hydrolase_NudC"/>
</dbReference>
<dbReference type="GO" id="GO:0005829">
    <property type="term" value="C:cytosol"/>
    <property type="evidence" value="ECO:0007669"/>
    <property type="project" value="TreeGrafter"/>
</dbReference>
<evidence type="ECO:0000256" key="4">
    <source>
        <dbReference type="ARBA" id="ARBA00012381"/>
    </source>
</evidence>
<dbReference type="PANTHER" id="PTHR42904">
    <property type="entry name" value="NUDIX HYDROLASE, NUDC SUBFAMILY"/>
    <property type="match status" value="1"/>
</dbReference>
<accession>A0A6A6VWH3</accession>
<dbReference type="GO" id="GO:0019677">
    <property type="term" value="P:NAD+ catabolic process"/>
    <property type="evidence" value="ECO:0007669"/>
    <property type="project" value="TreeGrafter"/>
</dbReference>
<dbReference type="GO" id="GO:0006742">
    <property type="term" value="P:NADP+ catabolic process"/>
    <property type="evidence" value="ECO:0007669"/>
    <property type="project" value="TreeGrafter"/>
</dbReference>
<dbReference type="CDD" id="cd03429">
    <property type="entry name" value="NUDIX_NADH_pyrophosphatase_Nudt13"/>
    <property type="match status" value="1"/>
</dbReference>
<evidence type="ECO:0000256" key="5">
    <source>
        <dbReference type="ARBA" id="ARBA00022723"/>
    </source>
</evidence>
<comment type="similarity">
    <text evidence="3">Belongs to the Nudix hydrolase family. NudC subfamily.</text>
</comment>
<dbReference type="OrthoDB" id="10249612at2759"/>
<keyword evidence="12" id="KW-1185">Reference proteome</keyword>
<keyword evidence="6" id="KW-0378">Hydrolase</keyword>
<comment type="cofactor">
    <cofactor evidence="2">
        <name>Zn(2+)</name>
        <dbReference type="ChEBI" id="CHEBI:29105"/>
    </cofactor>
</comment>
<evidence type="ECO:0000259" key="10">
    <source>
        <dbReference type="PROSITE" id="PS51462"/>
    </source>
</evidence>
<dbReference type="PROSITE" id="PS51462">
    <property type="entry name" value="NUDIX"/>
    <property type="match status" value="1"/>
</dbReference>
<dbReference type="RefSeq" id="XP_033596505.1">
    <property type="nucleotide sequence ID" value="XM_033744801.1"/>
</dbReference>
<organism evidence="11 12">
    <name type="scientific">Pseudovirgaria hyperparasitica</name>
    <dbReference type="NCBI Taxonomy" id="470096"/>
    <lineage>
        <taxon>Eukaryota</taxon>
        <taxon>Fungi</taxon>
        <taxon>Dikarya</taxon>
        <taxon>Ascomycota</taxon>
        <taxon>Pezizomycotina</taxon>
        <taxon>Dothideomycetes</taxon>
        <taxon>Dothideomycetes incertae sedis</taxon>
        <taxon>Acrospermales</taxon>
        <taxon>Acrospermaceae</taxon>
        <taxon>Pseudovirgaria</taxon>
    </lineage>
</organism>
<evidence type="ECO:0000256" key="1">
    <source>
        <dbReference type="ARBA" id="ARBA00001946"/>
    </source>
</evidence>
<dbReference type="InterPro" id="IPR015797">
    <property type="entry name" value="NUDIX_hydrolase-like_dom_sf"/>
</dbReference>
<reference evidence="11" key="1">
    <citation type="journal article" date="2020" name="Stud. Mycol.">
        <title>101 Dothideomycetes genomes: a test case for predicting lifestyles and emergence of pathogens.</title>
        <authorList>
            <person name="Haridas S."/>
            <person name="Albert R."/>
            <person name="Binder M."/>
            <person name="Bloem J."/>
            <person name="Labutti K."/>
            <person name="Salamov A."/>
            <person name="Andreopoulos B."/>
            <person name="Baker S."/>
            <person name="Barry K."/>
            <person name="Bills G."/>
            <person name="Bluhm B."/>
            <person name="Cannon C."/>
            <person name="Castanera R."/>
            <person name="Culley D."/>
            <person name="Daum C."/>
            <person name="Ezra D."/>
            <person name="Gonzalez J."/>
            <person name="Henrissat B."/>
            <person name="Kuo A."/>
            <person name="Liang C."/>
            <person name="Lipzen A."/>
            <person name="Lutzoni F."/>
            <person name="Magnuson J."/>
            <person name="Mondo S."/>
            <person name="Nolan M."/>
            <person name="Ohm R."/>
            <person name="Pangilinan J."/>
            <person name="Park H.-J."/>
            <person name="Ramirez L."/>
            <person name="Alfaro M."/>
            <person name="Sun H."/>
            <person name="Tritt A."/>
            <person name="Yoshinaga Y."/>
            <person name="Zwiers L.-H."/>
            <person name="Turgeon B."/>
            <person name="Goodwin S."/>
            <person name="Spatafora J."/>
            <person name="Crous P."/>
            <person name="Grigoriev I."/>
        </authorList>
    </citation>
    <scope>NUCLEOTIDE SEQUENCE</scope>
    <source>
        <strain evidence="11">CBS 121739</strain>
    </source>
</reference>
<dbReference type="InterPro" id="IPR049734">
    <property type="entry name" value="NudC-like_C"/>
</dbReference>
<feature type="domain" description="Nudix hydrolase" evidence="10">
    <location>
        <begin position="182"/>
        <end position="310"/>
    </location>
</feature>
<dbReference type="AlphaFoldDB" id="A0A6A6VWH3"/>
<comment type="cofactor">
    <cofactor evidence="1">
        <name>Mg(2+)</name>
        <dbReference type="ChEBI" id="CHEBI:18420"/>
    </cofactor>
</comment>
<dbReference type="EC" id="3.6.1.22" evidence="4"/>
<dbReference type="Pfam" id="PF00293">
    <property type="entry name" value="NUDIX"/>
    <property type="match status" value="1"/>
</dbReference>
<keyword evidence="5" id="KW-0479">Metal-binding</keyword>
<evidence type="ECO:0000313" key="12">
    <source>
        <dbReference type="Proteomes" id="UP000799437"/>
    </source>
</evidence>
<evidence type="ECO:0000256" key="3">
    <source>
        <dbReference type="ARBA" id="ARBA00009595"/>
    </source>
</evidence>
<keyword evidence="8" id="KW-0520">NAD</keyword>
<proteinExistence type="inferred from homology"/>
<evidence type="ECO:0000313" key="11">
    <source>
        <dbReference type="EMBL" id="KAF2754054.1"/>
    </source>
</evidence>
<evidence type="ECO:0000256" key="9">
    <source>
        <dbReference type="ARBA" id="ARBA00023679"/>
    </source>
</evidence>
<dbReference type="SUPFAM" id="SSF55811">
    <property type="entry name" value="Nudix"/>
    <property type="match status" value="1"/>
</dbReference>
<gene>
    <name evidence="11" type="ORF">EJ05DRAFT_480049</name>
</gene>
<dbReference type="GeneID" id="54485855"/>
<evidence type="ECO:0000256" key="2">
    <source>
        <dbReference type="ARBA" id="ARBA00001947"/>
    </source>
</evidence>
<dbReference type="Pfam" id="PF09296">
    <property type="entry name" value="NUDIX-like"/>
    <property type="match status" value="1"/>
</dbReference>
<evidence type="ECO:0000256" key="7">
    <source>
        <dbReference type="ARBA" id="ARBA00022842"/>
    </source>
</evidence>
<dbReference type="InterPro" id="IPR015375">
    <property type="entry name" value="NADH_PPase-like_N"/>
</dbReference>
<dbReference type="Gene3D" id="3.90.79.10">
    <property type="entry name" value="Nucleoside Triphosphate Pyrophosphohydrolase"/>
    <property type="match status" value="1"/>
</dbReference>
<evidence type="ECO:0000256" key="8">
    <source>
        <dbReference type="ARBA" id="ARBA00023027"/>
    </source>
</evidence>
<dbReference type="PROSITE" id="PS00893">
    <property type="entry name" value="NUDIX_BOX"/>
    <property type="match status" value="1"/>
</dbReference>
<dbReference type="InterPro" id="IPR000086">
    <property type="entry name" value="NUDIX_hydrolase_dom"/>
</dbReference>
<dbReference type="Gene3D" id="3.90.79.20">
    <property type="match status" value="1"/>
</dbReference>
<sequence>MELLIKGSTEIALLPYSDFESIIGDPYQRTEQNIIDQFNSTDYKPQVIFLGLDERSKDGMTYKSHSGAPYFAIDLTPRKSVIQACEALIVTLESRGLSFSKSRMELSLPAQDAAIYAEARHMLDWNLRNPFCASCGFPTLSTNAGWKRTCPPKDLAGAVNDASKTEREPCATRGTISNLSFPRTDPTVIMAVVSADAQRILLGRQRRWPPYWYSTLAGFLEPAESVEEAVRREVWEESGIKLGRVVIHSTQPWPYPANLMIGAIGQAIPDGETIDLGNDPELDDAKWYTMDVLREALQNGTSGLGEDAPPGYKKGNLRLPPPTAIANRLMTAVADGFVSSGARM</sequence>
<comment type="catalytic activity">
    <reaction evidence="9">
        <text>a 5'-end NAD(+)-phospho-ribonucleoside in mRNA + H2O = a 5'-end phospho-adenosine-phospho-ribonucleoside in mRNA + beta-nicotinamide D-ribonucleotide + 2 H(+)</text>
        <dbReference type="Rhea" id="RHEA:60876"/>
        <dbReference type="Rhea" id="RHEA-COMP:15698"/>
        <dbReference type="Rhea" id="RHEA-COMP:15719"/>
        <dbReference type="ChEBI" id="CHEBI:14649"/>
        <dbReference type="ChEBI" id="CHEBI:15377"/>
        <dbReference type="ChEBI" id="CHEBI:15378"/>
        <dbReference type="ChEBI" id="CHEBI:144029"/>
        <dbReference type="ChEBI" id="CHEBI:144051"/>
    </reaction>
    <physiologicalReaction direction="left-to-right" evidence="9">
        <dbReference type="Rhea" id="RHEA:60877"/>
    </physiologicalReaction>
</comment>
<dbReference type="GO" id="GO:0005777">
    <property type="term" value="C:peroxisome"/>
    <property type="evidence" value="ECO:0007669"/>
    <property type="project" value="TreeGrafter"/>
</dbReference>
<dbReference type="EMBL" id="ML996582">
    <property type="protein sequence ID" value="KAF2754054.1"/>
    <property type="molecule type" value="Genomic_DNA"/>
</dbReference>
<protein>
    <recommendedName>
        <fullName evidence="4">NAD(+) diphosphatase</fullName>
        <ecNumber evidence="4">3.6.1.22</ecNumber>
    </recommendedName>
</protein>
<evidence type="ECO:0000256" key="6">
    <source>
        <dbReference type="ARBA" id="ARBA00022801"/>
    </source>
</evidence>
<dbReference type="Proteomes" id="UP000799437">
    <property type="component" value="Unassembled WGS sequence"/>
</dbReference>
<keyword evidence="7" id="KW-0460">Magnesium</keyword>